<evidence type="ECO:0000256" key="4">
    <source>
        <dbReference type="ARBA" id="ARBA00022768"/>
    </source>
</evidence>
<evidence type="ECO:0000256" key="7">
    <source>
        <dbReference type="ARBA" id="ARBA00023071"/>
    </source>
</evidence>
<dbReference type="InterPro" id="IPR001884">
    <property type="entry name" value="IF5A-like"/>
</dbReference>
<evidence type="ECO:0000256" key="2">
    <source>
        <dbReference type="ARBA" id="ARBA00006016"/>
    </source>
</evidence>
<dbReference type="InterPro" id="IPR014722">
    <property type="entry name" value="Rib_uL2_dom2"/>
</dbReference>
<evidence type="ECO:0000259" key="9">
    <source>
        <dbReference type="SMART" id="SM01376"/>
    </source>
</evidence>
<dbReference type="GO" id="GO:0003746">
    <property type="term" value="F:translation elongation factor activity"/>
    <property type="evidence" value="ECO:0007669"/>
    <property type="project" value="UniProtKB-KW"/>
</dbReference>
<dbReference type="NCBIfam" id="TIGR00037">
    <property type="entry name" value="eIF_5A"/>
    <property type="match status" value="1"/>
</dbReference>
<dbReference type="STRING" id="151549.A0A4C1TAN1"/>
<dbReference type="InterPro" id="IPR012340">
    <property type="entry name" value="NA-bd_OB-fold"/>
</dbReference>
<dbReference type="InterPro" id="IPR019769">
    <property type="entry name" value="Trans_elong_IF5A_hypusine_site"/>
</dbReference>
<dbReference type="SUPFAM" id="SSF50249">
    <property type="entry name" value="Nucleic acid-binding proteins"/>
    <property type="match status" value="1"/>
</dbReference>
<evidence type="ECO:0000256" key="6">
    <source>
        <dbReference type="ARBA" id="ARBA00022917"/>
    </source>
</evidence>
<dbReference type="PROSITE" id="PS00302">
    <property type="entry name" value="IF5A_HYPUSINE"/>
    <property type="match status" value="1"/>
</dbReference>
<comment type="subcellular location">
    <subcellularLocation>
        <location evidence="1">Cytoplasm</location>
    </subcellularLocation>
</comment>
<organism evidence="10 11">
    <name type="scientific">Eumeta variegata</name>
    <name type="common">Bagworm moth</name>
    <name type="synonym">Eumeta japonica</name>
    <dbReference type="NCBI Taxonomy" id="151549"/>
    <lineage>
        <taxon>Eukaryota</taxon>
        <taxon>Metazoa</taxon>
        <taxon>Ecdysozoa</taxon>
        <taxon>Arthropoda</taxon>
        <taxon>Hexapoda</taxon>
        <taxon>Insecta</taxon>
        <taxon>Pterygota</taxon>
        <taxon>Neoptera</taxon>
        <taxon>Endopterygota</taxon>
        <taxon>Lepidoptera</taxon>
        <taxon>Glossata</taxon>
        <taxon>Ditrysia</taxon>
        <taxon>Tineoidea</taxon>
        <taxon>Psychidae</taxon>
        <taxon>Oiketicinae</taxon>
        <taxon>Eumeta</taxon>
    </lineage>
</organism>
<evidence type="ECO:0000256" key="3">
    <source>
        <dbReference type="ARBA" id="ARBA00022490"/>
    </source>
</evidence>
<dbReference type="SMART" id="SM01376">
    <property type="entry name" value="eIF-5a"/>
    <property type="match status" value="1"/>
</dbReference>
<keyword evidence="4" id="KW-0251">Elongation factor</keyword>
<dbReference type="GO" id="GO:0003743">
    <property type="term" value="F:translation initiation factor activity"/>
    <property type="evidence" value="ECO:0007669"/>
    <property type="project" value="UniProtKB-KW"/>
</dbReference>
<accession>A0A4C1TAN1</accession>
<dbReference type="PANTHER" id="PTHR11673">
    <property type="entry name" value="TRANSLATION INITIATION FACTOR 5A FAMILY MEMBER"/>
    <property type="match status" value="1"/>
</dbReference>
<dbReference type="GO" id="GO:0003723">
    <property type="term" value="F:RNA binding"/>
    <property type="evidence" value="ECO:0007669"/>
    <property type="project" value="UniProtKB-KW"/>
</dbReference>
<comment type="similarity">
    <text evidence="2">Belongs to the eIF-5A family.</text>
</comment>
<dbReference type="InterPro" id="IPR008991">
    <property type="entry name" value="Translation_prot_SH3-like_sf"/>
</dbReference>
<dbReference type="Pfam" id="PF21485">
    <property type="entry name" value="IF5A-like_N"/>
    <property type="match status" value="1"/>
</dbReference>
<keyword evidence="5" id="KW-0694">RNA-binding</keyword>
<dbReference type="Gene3D" id="2.30.30.30">
    <property type="match status" value="1"/>
</dbReference>
<dbReference type="Proteomes" id="UP000299102">
    <property type="component" value="Unassembled WGS sequence"/>
</dbReference>
<keyword evidence="10" id="KW-0396">Initiation factor</keyword>
<name>A0A4C1TAN1_EUMVA</name>
<reference evidence="10 11" key="1">
    <citation type="journal article" date="2019" name="Commun. Biol.">
        <title>The bagworm genome reveals a unique fibroin gene that provides high tensile strength.</title>
        <authorList>
            <person name="Kono N."/>
            <person name="Nakamura H."/>
            <person name="Ohtoshi R."/>
            <person name="Tomita M."/>
            <person name="Numata K."/>
            <person name="Arakawa K."/>
        </authorList>
    </citation>
    <scope>NUCLEOTIDE SEQUENCE [LARGE SCALE GENOMIC DNA]</scope>
</reference>
<proteinExistence type="inferred from homology"/>
<dbReference type="AlphaFoldDB" id="A0A4C1TAN1"/>
<dbReference type="CDD" id="cd04468">
    <property type="entry name" value="S1_eIF5A"/>
    <property type="match status" value="1"/>
</dbReference>
<dbReference type="InterPro" id="IPR020189">
    <property type="entry name" value="IF5A_C"/>
</dbReference>
<protein>
    <recommendedName>
        <fullName evidence="8">Eukaryotic translation initiation factor 5A</fullName>
    </recommendedName>
</protein>
<keyword evidence="11" id="KW-1185">Reference proteome</keyword>
<dbReference type="InterPro" id="IPR048670">
    <property type="entry name" value="IF5A-like_N"/>
</dbReference>
<sequence>MRANRTGVTATHGHLQLQRSHLCIANVLNSNKRMDHRNSYSLDEMKQHKPISAILRTPRREVSVEGATQAQIDLSVEEPVGHISPQTVLLSPSVKMGDIEDTHFETGDSGASATFPMQCSALRKNGFVMLKGRPCKIVEMSTSKTGKHGHAKVHLVGIDIFNGKKYEDICPSTHNMDVPHVKREDYQLTDISDDGYLTLMADNGDLREDLKIPDGDLGTQLRSDFDSGKELLCTVLKSCGEECVIAVDCISVDFESPKWSGAREPRQSSLYRPARPDVERPWRALPSTFEFSCHPSIHKCIVQILDIAHHYTIVKLADSTCATLKSEIIKLKFVLP</sequence>
<dbReference type="GO" id="GO:0043022">
    <property type="term" value="F:ribosome binding"/>
    <property type="evidence" value="ECO:0007669"/>
    <property type="project" value="InterPro"/>
</dbReference>
<keyword evidence="7" id="KW-0385">Hypusine</keyword>
<dbReference type="Pfam" id="PF01287">
    <property type="entry name" value="eIF-5a"/>
    <property type="match status" value="1"/>
</dbReference>
<evidence type="ECO:0000256" key="1">
    <source>
        <dbReference type="ARBA" id="ARBA00004496"/>
    </source>
</evidence>
<evidence type="ECO:0000313" key="10">
    <source>
        <dbReference type="EMBL" id="GBP10538.1"/>
    </source>
</evidence>
<feature type="domain" description="Translation initiation factor 5A C-terminal" evidence="9">
    <location>
        <begin position="180"/>
        <end position="248"/>
    </location>
</feature>
<dbReference type="SUPFAM" id="SSF50104">
    <property type="entry name" value="Translation proteins SH3-like domain"/>
    <property type="match status" value="1"/>
</dbReference>
<gene>
    <name evidence="10" type="primary">eIF-5A</name>
    <name evidence="10" type="ORF">EVAR_76382_1</name>
</gene>
<evidence type="ECO:0000256" key="8">
    <source>
        <dbReference type="ARBA" id="ARBA00067313"/>
    </source>
</evidence>
<dbReference type="GO" id="GO:0045901">
    <property type="term" value="P:positive regulation of translational elongation"/>
    <property type="evidence" value="ECO:0007669"/>
    <property type="project" value="InterPro"/>
</dbReference>
<dbReference type="EMBL" id="BGZK01000041">
    <property type="protein sequence ID" value="GBP10538.1"/>
    <property type="molecule type" value="Genomic_DNA"/>
</dbReference>
<evidence type="ECO:0000256" key="5">
    <source>
        <dbReference type="ARBA" id="ARBA00022884"/>
    </source>
</evidence>
<keyword evidence="3" id="KW-0963">Cytoplasm</keyword>
<dbReference type="OrthoDB" id="9975114at2759"/>
<dbReference type="FunFam" id="2.40.50.140:FF:000034">
    <property type="entry name" value="Eukaryotic translation initiation factor 5A"/>
    <property type="match status" value="1"/>
</dbReference>
<evidence type="ECO:0000313" key="11">
    <source>
        <dbReference type="Proteomes" id="UP000299102"/>
    </source>
</evidence>
<dbReference type="GO" id="GO:0045905">
    <property type="term" value="P:positive regulation of translational termination"/>
    <property type="evidence" value="ECO:0007669"/>
    <property type="project" value="InterPro"/>
</dbReference>
<comment type="caution">
    <text evidence="10">The sequence shown here is derived from an EMBL/GenBank/DDBJ whole genome shotgun (WGS) entry which is preliminary data.</text>
</comment>
<dbReference type="GO" id="GO:0005737">
    <property type="term" value="C:cytoplasm"/>
    <property type="evidence" value="ECO:0007669"/>
    <property type="project" value="UniProtKB-SubCell"/>
</dbReference>
<keyword evidence="6" id="KW-0648">Protein biosynthesis</keyword>
<dbReference type="Gene3D" id="2.40.50.140">
    <property type="entry name" value="Nucleic acid-binding proteins"/>
    <property type="match status" value="1"/>
</dbReference>
<dbReference type="FunFam" id="2.30.30.30:FF:000007">
    <property type="entry name" value="Eukaryotic translation initiation factor 5A"/>
    <property type="match status" value="1"/>
</dbReference>